<evidence type="ECO:0000313" key="1">
    <source>
        <dbReference type="EMBL" id="PYF68454.1"/>
    </source>
</evidence>
<organism evidence="1 2">
    <name type="scientific">Pedobacter nutrimenti</name>
    <dbReference type="NCBI Taxonomy" id="1241337"/>
    <lineage>
        <taxon>Bacteria</taxon>
        <taxon>Pseudomonadati</taxon>
        <taxon>Bacteroidota</taxon>
        <taxon>Sphingobacteriia</taxon>
        <taxon>Sphingobacteriales</taxon>
        <taxon>Sphingobacteriaceae</taxon>
        <taxon>Pedobacter</taxon>
    </lineage>
</organism>
<keyword evidence="2" id="KW-1185">Reference proteome</keyword>
<accession>A0A318UDJ4</accession>
<reference evidence="1 2" key="1">
    <citation type="submission" date="2018-06" db="EMBL/GenBank/DDBJ databases">
        <title>Genomic Encyclopedia of Archaeal and Bacterial Type Strains, Phase II (KMG-II): from individual species to whole genera.</title>
        <authorList>
            <person name="Goeker M."/>
        </authorList>
    </citation>
    <scope>NUCLEOTIDE SEQUENCE [LARGE SCALE GENOMIC DNA]</scope>
    <source>
        <strain evidence="1 2">DSM 27372</strain>
    </source>
</reference>
<name>A0A318UDJ4_9SPHI</name>
<evidence type="ECO:0000313" key="2">
    <source>
        <dbReference type="Proteomes" id="UP000248198"/>
    </source>
</evidence>
<dbReference type="RefSeq" id="WP_110834712.1">
    <property type="nucleotide sequence ID" value="NZ_QKLU01000012.1"/>
</dbReference>
<comment type="caution">
    <text evidence="1">The sequence shown here is derived from an EMBL/GenBank/DDBJ whole genome shotgun (WGS) entry which is preliminary data.</text>
</comment>
<dbReference type="Proteomes" id="UP000248198">
    <property type="component" value="Unassembled WGS sequence"/>
</dbReference>
<dbReference type="EMBL" id="QKLU01000012">
    <property type="protein sequence ID" value="PYF68454.1"/>
    <property type="molecule type" value="Genomic_DNA"/>
</dbReference>
<sequence length="85" mass="10151">MDDIYKNKEELDNKGHLKPLANFFHNYDITHHDWEKFYSSHRAFYNRITQPNTMTLAEAIKICRELNITLDEFIAELKHLGIDLT</sequence>
<proteinExistence type="predicted"/>
<protein>
    <submittedName>
        <fullName evidence="1">Uncharacterized protein</fullName>
    </submittedName>
</protein>
<gene>
    <name evidence="1" type="ORF">B0O44_11241</name>
</gene>
<dbReference type="AlphaFoldDB" id="A0A318UDJ4"/>